<feature type="transmembrane region" description="Helical" evidence="2">
    <location>
        <begin position="340"/>
        <end position="368"/>
    </location>
</feature>
<proteinExistence type="predicted"/>
<sequence length="756" mass="80071">MATAEPTHADDAEPSRGAGPRISVRTRHVDPPEPTPDPVEPGCPDGAEGPDEAKKSDTAGNPDAGPDDDSGRKDVSGRDSDPGPATAAAAAQAPTTGPDADFHSAAAAGADADSRPTPAAAPAADTKPVAPASGSQGDTARSRDAKSDPDAGPDPAAESADGPGVGGGGGGRGGGGRGRTRLRRFGRHPAILAMALSGVLHIIWFFTFANSGGDLAAQDAWAEFVGRNPGSAYNLAWYGGMHPVSYSVVSPYLMAVLGVRTTMMIAGTLSAGLLMLVLMRSRAVRNPVAAAAAGVFALLCNAISGRVTFGLGMVFALGAAAVVFCWPYRWRYKRWAKALCAAPLAAAATAASPVAGLFVGFVAVALFLQKRRPGAWALGIAPAAVVGVSAWMFPFSGTQPMMFGSVLLPFASAACAFFLVPKEWKTVRITAAVYGLSVVLVWLISSQIGSNISRLPMLLGGVTLIAALPFTAPRSRKWYAILLAFVTVNGWIAFKAVDDIVHTTPAASWARELAPLVNQLQEAGAEKGRVEVVPARSHREASALAPYVNLARGWNRQADMERNPLFYDDTLNSANYHEWLQRWAVHYVVVPKGEPDGDGGERERELVQRGMPYLKQVWGDANWQLFEVTDPTPMADPPAVVDRAEQGELTLEVKRAGRVLIRIPYSPWLGLVDAEGRSVKPPQETEESKKREDGEPKSYDNVNGCLMETEEDAQGDQWTELLAPRAGTYRLAAPYQLPRGTGCPEELREEVRGSEG</sequence>
<feature type="region of interest" description="Disordered" evidence="1">
    <location>
        <begin position="676"/>
        <end position="703"/>
    </location>
</feature>
<evidence type="ECO:0000313" key="4">
    <source>
        <dbReference type="Proteomes" id="UP001432166"/>
    </source>
</evidence>
<feature type="compositionally biased region" description="Gly residues" evidence="1">
    <location>
        <begin position="163"/>
        <end position="177"/>
    </location>
</feature>
<feature type="transmembrane region" description="Helical" evidence="2">
    <location>
        <begin position="189"/>
        <end position="209"/>
    </location>
</feature>
<keyword evidence="2" id="KW-1133">Transmembrane helix</keyword>
<evidence type="ECO:0000256" key="1">
    <source>
        <dbReference type="SAM" id="MobiDB-lite"/>
    </source>
</evidence>
<feature type="transmembrane region" description="Helical" evidence="2">
    <location>
        <begin position="426"/>
        <end position="443"/>
    </location>
</feature>
<feature type="region of interest" description="Disordered" evidence="1">
    <location>
        <begin position="735"/>
        <end position="756"/>
    </location>
</feature>
<feature type="transmembrane region" description="Helical" evidence="2">
    <location>
        <begin position="310"/>
        <end position="328"/>
    </location>
</feature>
<dbReference type="EMBL" id="CP108133">
    <property type="protein sequence ID" value="WTP50194.1"/>
    <property type="molecule type" value="Genomic_DNA"/>
</dbReference>
<evidence type="ECO:0000256" key="2">
    <source>
        <dbReference type="SAM" id="Phobius"/>
    </source>
</evidence>
<feature type="transmembrane region" description="Helical" evidence="2">
    <location>
        <begin position="374"/>
        <end position="393"/>
    </location>
</feature>
<gene>
    <name evidence="3" type="ORF">OG288_18920</name>
</gene>
<feature type="transmembrane region" description="Helical" evidence="2">
    <location>
        <begin position="400"/>
        <end position="420"/>
    </location>
</feature>
<feature type="compositionally biased region" description="Basic and acidic residues" evidence="1">
    <location>
        <begin position="69"/>
        <end position="81"/>
    </location>
</feature>
<name>A0ABZ1JF02_9ACTN</name>
<accession>A0ABZ1JF02</accession>
<evidence type="ECO:0000313" key="3">
    <source>
        <dbReference type="EMBL" id="WTP50194.1"/>
    </source>
</evidence>
<feature type="region of interest" description="Disordered" evidence="1">
    <location>
        <begin position="1"/>
        <end position="181"/>
    </location>
</feature>
<feature type="transmembrane region" description="Helical" evidence="2">
    <location>
        <begin position="252"/>
        <end position="276"/>
    </location>
</feature>
<keyword evidence="2" id="KW-0812">Transmembrane</keyword>
<feature type="compositionally biased region" description="Pro residues" evidence="1">
    <location>
        <begin position="32"/>
        <end position="41"/>
    </location>
</feature>
<reference evidence="3" key="1">
    <citation type="submission" date="2022-10" db="EMBL/GenBank/DDBJ databases">
        <title>The complete genomes of actinobacterial strains from the NBC collection.</title>
        <authorList>
            <person name="Joergensen T.S."/>
            <person name="Alvarez Arevalo M."/>
            <person name="Sterndorff E.B."/>
            <person name="Faurdal D."/>
            <person name="Vuksanovic O."/>
            <person name="Mourched A.-S."/>
            <person name="Charusanti P."/>
            <person name="Shaw S."/>
            <person name="Blin K."/>
            <person name="Weber T."/>
        </authorList>
    </citation>
    <scope>NUCLEOTIDE SEQUENCE</scope>
    <source>
        <strain evidence="3">NBC_00189</strain>
    </source>
</reference>
<dbReference type="RefSeq" id="WP_328937895.1">
    <property type="nucleotide sequence ID" value="NZ_CP108133.1"/>
</dbReference>
<protein>
    <submittedName>
        <fullName evidence="3">MFS transporter</fullName>
    </submittedName>
</protein>
<keyword evidence="4" id="KW-1185">Reference proteome</keyword>
<feature type="compositionally biased region" description="Basic and acidic residues" evidence="1">
    <location>
        <begin position="686"/>
        <end position="698"/>
    </location>
</feature>
<organism evidence="3 4">
    <name type="scientific">Streptomyces tauricus</name>
    <dbReference type="NCBI Taxonomy" id="68274"/>
    <lineage>
        <taxon>Bacteria</taxon>
        <taxon>Bacillati</taxon>
        <taxon>Actinomycetota</taxon>
        <taxon>Actinomycetes</taxon>
        <taxon>Kitasatosporales</taxon>
        <taxon>Streptomycetaceae</taxon>
        <taxon>Streptomyces</taxon>
        <taxon>Streptomyces aurantiacus group</taxon>
    </lineage>
</organism>
<feature type="compositionally biased region" description="Basic and acidic residues" evidence="1">
    <location>
        <begin position="745"/>
        <end position="756"/>
    </location>
</feature>
<dbReference type="Proteomes" id="UP001432166">
    <property type="component" value="Chromosome"/>
</dbReference>
<feature type="compositionally biased region" description="Basic and acidic residues" evidence="1">
    <location>
        <begin position="140"/>
        <end position="149"/>
    </location>
</feature>
<feature type="compositionally biased region" description="Low complexity" evidence="1">
    <location>
        <begin position="82"/>
        <end position="132"/>
    </location>
</feature>
<keyword evidence="2" id="KW-0472">Membrane</keyword>